<comment type="caution">
    <text evidence="2">The sequence shown here is derived from an EMBL/GenBank/DDBJ whole genome shotgun (WGS) entry which is preliminary data.</text>
</comment>
<evidence type="ECO:0000256" key="1">
    <source>
        <dbReference type="SAM" id="MobiDB-lite"/>
    </source>
</evidence>
<gene>
    <name evidence="2" type="ORF">AaE_002884</name>
</gene>
<dbReference type="VEuPathDB" id="FungiDB:H257_19583"/>
<evidence type="ECO:0000313" key="2">
    <source>
        <dbReference type="EMBL" id="KAF0766923.1"/>
    </source>
</evidence>
<dbReference type="EMBL" id="VJMI01006304">
    <property type="protein sequence ID" value="KAF0766923.1"/>
    <property type="molecule type" value="Genomic_DNA"/>
</dbReference>
<accession>A0A6A5AMG7</accession>
<name>A0A6A5AMG7_APHAT</name>
<sequence length="339" mass="37889">MVRHDNEVREARFATKVAKKAAVAEARKRKIQTKQAEVQVRRAAKRPHYVGAAFVQVVAVKDVLDQPIHGYSTDGQPHHEVISLPPPNEIHLPAQPSPSTPPVRGPSTPPTKSIYPHPNEVHLPLPQRSPSTPPYELHRPPPTKSIYPHPNEVHLPPPNDNDFVEPTIVEEVGLEYSSRGDAVDVDMLLELSDDETFDQHDEGEFHVVDTIEVVDQVPDSTFNLLCFVLVGRFTQARVIESSSQMRTVSRRWHKYDGGPPADDSSQTHCDVCLKQFKSPSALFTHNCKGFSEKRDLVSYLVKRLASLTSLQAIRVVDSKSAEFAVDFESALPPWKYEAG</sequence>
<proteinExistence type="predicted"/>
<feature type="non-terminal residue" evidence="2">
    <location>
        <position position="339"/>
    </location>
</feature>
<evidence type="ECO:0000313" key="3">
    <source>
        <dbReference type="Proteomes" id="UP000469452"/>
    </source>
</evidence>
<dbReference type="AlphaFoldDB" id="A0A6A5AMG7"/>
<feature type="compositionally biased region" description="Pro residues" evidence="1">
    <location>
        <begin position="95"/>
        <end position="109"/>
    </location>
</feature>
<organism evidence="2 3">
    <name type="scientific">Aphanomyces astaci</name>
    <name type="common">Crayfish plague agent</name>
    <dbReference type="NCBI Taxonomy" id="112090"/>
    <lineage>
        <taxon>Eukaryota</taxon>
        <taxon>Sar</taxon>
        <taxon>Stramenopiles</taxon>
        <taxon>Oomycota</taxon>
        <taxon>Saprolegniomycetes</taxon>
        <taxon>Saprolegniales</taxon>
        <taxon>Verrucalvaceae</taxon>
        <taxon>Aphanomyces</taxon>
    </lineage>
</organism>
<protein>
    <submittedName>
        <fullName evidence="2">Uncharacterized protein</fullName>
    </submittedName>
</protein>
<reference evidence="2 3" key="1">
    <citation type="submission" date="2019-06" db="EMBL/GenBank/DDBJ databases">
        <title>Genomics analysis of Aphanomyces spp. identifies a new class of oomycete effector associated with host adaptation.</title>
        <authorList>
            <person name="Gaulin E."/>
        </authorList>
    </citation>
    <scope>NUCLEOTIDE SEQUENCE [LARGE SCALE GENOMIC DNA]</scope>
    <source>
        <strain evidence="2 3">E</strain>
    </source>
</reference>
<dbReference type="Proteomes" id="UP000469452">
    <property type="component" value="Unassembled WGS sequence"/>
</dbReference>
<feature type="region of interest" description="Disordered" evidence="1">
    <location>
        <begin position="82"/>
        <end position="142"/>
    </location>
</feature>